<protein>
    <submittedName>
        <fullName evidence="4">Uncharacterized protein</fullName>
    </submittedName>
</protein>
<evidence type="ECO:0000313" key="4">
    <source>
        <dbReference type="EMBL" id="KAK6587607.1"/>
    </source>
</evidence>
<keyword evidence="5" id="KW-1185">Reference proteome</keyword>
<feature type="compositionally biased region" description="Basic and acidic residues" evidence="2">
    <location>
        <begin position="268"/>
        <end position="277"/>
    </location>
</feature>
<sequence length="1283" mass="147623">MVSRHSVIGRFAFLIFSAIFFLINNVNGIDELDVLLCGPKGNQYYVSSTPFITRGAYLYADLLIKAVKAPWPVRPTGVPYTRDELKLALVKNVILTSPLRLRYMVSQLNPPRDIVWSIWMDKLVNYPKVLSIINDLRFSVFLCGPDMLDSKIIQKFIRRINKRYAHYFNPYKDKVVIAALKLHGIKDEEVNKKSEIIEMQLDSTKQPTEKTDIRVNVNSDSKFLLPKVFAPDLSDSYASQIPIEKNEKMITNKPVILSDSEFDEFRDEKSVESDFDKTPSFTDENSNSDSQKLESIKENIEIPELNIISERIENKKLDNNIDDIRVSSINKDMFDNDISSFNIVDYTELPELEGLSIDRTRGAKFGWSKQNSKETSIPPIVDINSSNILEPTNIHNNIYLFNSKSPINNETGMLTEYISNETSYEGSAKELSGVVAPTKYDFNLFSIERTGSNNATINLFDSKTSDSETLKEEIRNYEDDYEDEDAYDDEDDIENMTDEEYYKYLDYKYHTQTNKNEMSKYGSTFSHEKSLPLKQNYPLGKQEKAPKAYLQDVSSVLNDLFNAVNEGKLSPKNILYGIPDVDLKFNTRSKPISFNDRIVKKWRAQEVDGVLKSIPIFHVGDIDRFNNENKNKNSNQKKELSLIEVNFDSALASHDKNEGGYNWLQKNLYLTKTTSGFQDILIKAAIKSLEIITSIQCSSILEKSVSSKEVNDCIIAYFGSIKYAQNKVYGSITKDEDDTIQGYEVIEAIRNKNPVSNQMNFQHLLDFDDSSLKKIFNKNIVSSETNGADEIIKKHLLGIANLNTYDSESQGINQLKRNEINIFRNLDTEEINEDDESLSYDEDHVKNWHSGGISAGKSQVKMHDEVDFDSDEADRLIKEHLVKGGRVDEQKTHPGVNDSYSDDSLSPNLRHRIVKPRIYKKHDGMLNFGVSTSEEIEDENSFNITNKDDYSKKMNLYSFQINNDHFNRNLDPEFIDSALEKLAYNVTEVYKKVITSTKIVSKDANTTIHFYEDFIEKIRLWGAIAGEALKFTGRKLSSIFAGEKQRLSYLYTREEFYVYYAIIYYTINIIKIFKIFNALRETLNQVKELLKESFDSNIDYNSVVRLSDRYMRLEQEFNENYYGNVDVFCGTMSLVECLKIMKDDFYRRNEKFTNFISRNSGLRKALGQIFELFGIDIHKMGEIVLGEGISREDVSRYLLVREYIGRKSNLITKKSSSEELNLQIRANERDANIIISGFLERHDLESKIGSCGKVMWVGPSKNESNNQHSLDLETSEDYEEQND</sequence>
<keyword evidence="1" id="KW-0175">Coiled coil</keyword>
<feature type="region of interest" description="Disordered" evidence="2">
    <location>
        <begin position="1259"/>
        <end position="1283"/>
    </location>
</feature>
<accession>A0AAV9XUR0</accession>
<evidence type="ECO:0000256" key="3">
    <source>
        <dbReference type="SAM" id="SignalP"/>
    </source>
</evidence>
<feature type="signal peptide" evidence="3">
    <location>
        <begin position="1"/>
        <end position="28"/>
    </location>
</feature>
<dbReference type="Proteomes" id="UP001311799">
    <property type="component" value="Unassembled WGS sequence"/>
</dbReference>
<reference evidence="4 5" key="1">
    <citation type="submission" date="2023-10" db="EMBL/GenBank/DDBJ databases">
        <title>Comparative genomics analysis reveals potential genetic determinants of host preference in Cryptosporidium xiaoi.</title>
        <authorList>
            <person name="Xiao L."/>
            <person name="Li J."/>
        </authorList>
    </citation>
    <scope>NUCLEOTIDE SEQUENCE [LARGE SCALE GENOMIC DNA]</scope>
    <source>
        <strain evidence="4 5">52996</strain>
    </source>
</reference>
<evidence type="ECO:0000256" key="1">
    <source>
        <dbReference type="SAM" id="Coils"/>
    </source>
</evidence>
<feature type="coiled-coil region" evidence="1">
    <location>
        <begin position="460"/>
        <end position="487"/>
    </location>
</feature>
<feature type="chain" id="PRO_5043474524" evidence="3">
    <location>
        <begin position="29"/>
        <end position="1283"/>
    </location>
</feature>
<feature type="region of interest" description="Disordered" evidence="2">
    <location>
        <begin position="268"/>
        <end position="293"/>
    </location>
</feature>
<organism evidence="4 5">
    <name type="scientific">Cryptosporidium xiaoi</name>
    <dbReference type="NCBI Taxonomy" id="659607"/>
    <lineage>
        <taxon>Eukaryota</taxon>
        <taxon>Sar</taxon>
        <taxon>Alveolata</taxon>
        <taxon>Apicomplexa</taxon>
        <taxon>Conoidasida</taxon>
        <taxon>Coccidia</taxon>
        <taxon>Eucoccidiorida</taxon>
        <taxon>Eimeriorina</taxon>
        <taxon>Cryptosporidiidae</taxon>
        <taxon>Cryptosporidium</taxon>
    </lineage>
</organism>
<dbReference type="EMBL" id="JAWDEY010000037">
    <property type="protein sequence ID" value="KAK6587607.1"/>
    <property type="molecule type" value="Genomic_DNA"/>
</dbReference>
<comment type="caution">
    <text evidence="4">The sequence shown here is derived from an EMBL/GenBank/DDBJ whole genome shotgun (WGS) entry which is preliminary data.</text>
</comment>
<feature type="compositionally biased region" description="Polar residues" evidence="2">
    <location>
        <begin position="279"/>
        <end position="290"/>
    </location>
</feature>
<gene>
    <name evidence="4" type="ORF">RS030_91500</name>
</gene>
<evidence type="ECO:0000313" key="5">
    <source>
        <dbReference type="Proteomes" id="UP001311799"/>
    </source>
</evidence>
<proteinExistence type="predicted"/>
<keyword evidence="3" id="KW-0732">Signal</keyword>
<name>A0AAV9XUR0_9CRYT</name>
<feature type="compositionally biased region" description="Acidic residues" evidence="2">
    <location>
        <begin position="1273"/>
        <end position="1283"/>
    </location>
</feature>
<evidence type="ECO:0000256" key="2">
    <source>
        <dbReference type="SAM" id="MobiDB-lite"/>
    </source>
</evidence>